<gene>
    <name evidence="4" type="primary">gtfB</name>
    <name evidence="5" type="ORF">FC46_GL000317</name>
</gene>
<comment type="subunit">
    <text evidence="4">Forms a heterotetramer with 2 subunits each of GtfA and GtfB. Part of the accessory SecA2/SecY2 protein translocation apparatus.</text>
</comment>
<comment type="caution">
    <text evidence="5">The sequence shown here is derived from an EMBL/GenBank/DDBJ whole genome shotgun (WGS) entry which is preliminary data.</text>
</comment>
<dbReference type="UniPathway" id="UPA00378"/>
<protein>
    <recommendedName>
        <fullName evidence="4">UDP-N-acetylglucosamine--peptide N-acetylglucosaminyltransferase stabilizing protein GtfB</fullName>
    </recommendedName>
    <alternativeName>
        <fullName evidence="4">Glycosyltransferase stabilizing protein GtfB</fullName>
    </alternativeName>
</protein>
<dbReference type="GO" id="GO:0031647">
    <property type="term" value="P:regulation of protein stability"/>
    <property type="evidence" value="ECO:0007669"/>
    <property type="project" value="UniProtKB-UniRule"/>
</dbReference>
<sequence length="443" mass="51855">MINLIERLDMPSLAFIRSQEFADLKIPTVVMHDNGFLPDNVNSPAKFYCGFTDEIKPLYFDRLPLPKYWRFKASSLQADVYDLDHKRATIFYDKTDNSRLVKEVQWLNKNGQLSWIDHYNKSGWKFAKTFFNNGRAVVRKLFDKNGKCVIEHNLIADDFYLDYQGTKKHFASLAEFTIHYLKDRGYSLDHIFYNTLNESMNVTLNLNEKGTDTMFWHEPVSGALPGNMEYLMNTKSRTKHIVFQRYDEWMKAQSMIPEDTGNVDFQYLGMVYPHSRSNQLRPNALIFTNSDQIEALDKIVTAMPNIRFNIAAVTEMSDKLMAFDQYDNVKLYPVVKKDKAAELLKECDLYFDINYNNEILSAVRSAFEQNMLIIGFRDTLHEPQFVADKYIFDASEIDKIKRLIDHVLESKINMKEALDYQRRMASDTTISEFKEKIEALENE</sequence>
<dbReference type="GO" id="GO:0005886">
    <property type="term" value="C:plasma membrane"/>
    <property type="evidence" value="ECO:0007669"/>
    <property type="project" value="UniProtKB-SubCell"/>
</dbReference>
<comment type="subcellular location">
    <subcellularLocation>
        <location evidence="4">Cell membrane</location>
        <topology evidence="4">Peripheral membrane protein</topology>
    </subcellularLocation>
</comment>
<dbReference type="PATRIC" id="fig|1423763.3.peg.322"/>
<evidence type="ECO:0000256" key="4">
    <source>
        <dbReference type="HAMAP-Rule" id="MF_01473"/>
    </source>
</evidence>
<dbReference type="STRING" id="1423763.FC46_GL000317"/>
<dbReference type="Proteomes" id="UP000051036">
    <property type="component" value="Unassembled WGS sequence"/>
</dbReference>
<dbReference type="HAMAP" id="MF_01473">
    <property type="entry name" value="GtfB"/>
    <property type="match status" value="1"/>
</dbReference>
<evidence type="ECO:0000313" key="5">
    <source>
        <dbReference type="EMBL" id="KRL90215.1"/>
    </source>
</evidence>
<dbReference type="NCBIfam" id="TIGR02919">
    <property type="entry name" value="accessory Sec system glycosylation chaperone GtfB"/>
    <property type="match status" value="1"/>
</dbReference>
<keyword evidence="3 4" id="KW-0472">Membrane</keyword>
<proteinExistence type="inferred from homology"/>
<evidence type="ECO:0000256" key="1">
    <source>
        <dbReference type="ARBA" id="ARBA00004922"/>
    </source>
</evidence>
<accession>A0A0R1UA31</accession>
<comment type="function">
    <text evidence="4">Required for polymorphic O-glycosylation of the serine-rich repeat protein in this bacteria. A stabilizing protein that is part of the accessory SecA2/SecY2 system specifically required to export serine-rich repeat cell wall proteins usually encoded upstream in the same operon. The GtfA-GtfB complex adds GlcNAc from UDP-GlcNAc to the substrate protein, attaching the first sugar residue. Stabilizes the glycosylation activity of GtfA. Has no N-acetylglucosaminyl transferase activity on its own.</text>
</comment>
<dbReference type="EMBL" id="AZFM01000013">
    <property type="protein sequence ID" value="KRL90215.1"/>
    <property type="molecule type" value="Genomic_DNA"/>
</dbReference>
<dbReference type="RefSeq" id="WP_057798519.1">
    <property type="nucleotide sequence ID" value="NZ_AZFM01000013.1"/>
</dbReference>
<evidence type="ECO:0000313" key="6">
    <source>
        <dbReference type="Proteomes" id="UP000051036"/>
    </source>
</evidence>
<dbReference type="InterPro" id="IPR014268">
    <property type="entry name" value="GtfB"/>
</dbReference>
<dbReference type="OrthoDB" id="2136618at2"/>
<comment type="similarity">
    <text evidence="4">Belongs to the GtfB family.</text>
</comment>
<keyword evidence="2 4" id="KW-1003">Cell membrane</keyword>
<comment type="pathway">
    <text evidence="1 4">Protein modification; protein glycosylation.</text>
</comment>
<organism evidence="5 6">
    <name type="scientific">Lactobacillus kalixensis DSM 16043</name>
    <dbReference type="NCBI Taxonomy" id="1423763"/>
    <lineage>
        <taxon>Bacteria</taxon>
        <taxon>Bacillati</taxon>
        <taxon>Bacillota</taxon>
        <taxon>Bacilli</taxon>
        <taxon>Lactobacillales</taxon>
        <taxon>Lactobacillaceae</taxon>
        <taxon>Lactobacillus</taxon>
    </lineage>
</organism>
<dbReference type="GO" id="GO:0017122">
    <property type="term" value="C:protein N-acetylglucosaminyltransferase complex"/>
    <property type="evidence" value="ECO:0007669"/>
    <property type="project" value="UniProtKB-UniRule"/>
</dbReference>
<evidence type="ECO:0000256" key="2">
    <source>
        <dbReference type="ARBA" id="ARBA00022475"/>
    </source>
</evidence>
<keyword evidence="6" id="KW-1185">Reference proteome</keyword>
<evidence type="ECO:0000256" key="3">
    <source>
        <dbReference type="ARBA" id="ARBA00023136"/>
    </source>
</evidence>
<dbReference type="AlphaFoldDB" id="A0A0R1UA31"/>
<name>A0A0R1UA31_9LACO</name>
<reference evidence="5 6" key="1">
    <citation type="journal article" date="2015" name="Genome Announc.">
        <title>Expanding the biotechnology potential of lactobacilli through comparative genomics of 213 strains and associated genera.</title>
        <authorList>
            <person name="Sun Z."/>
            <person name="Harris H.M."/>
            <person name="McCann A."/>
            <person name="Guo C."/>
            <person name="Argimon S."/>
            <person name="Zhang W."/>
            <person name="Yang X."/>
            <person name="Jeffery I.B."/>
            <person name="Cooney J.C."/>
            <person name="Kagawa T.F."/>
            <person name="Liu W."/>
            <person name="Song Y."/>
            <person name="Salvetti E."/>
            <person name="Wrobel A."/>
            <person name="Rasinkangas P."/>
            <person name="Parkhill J."/>
            <person name="Rea M.C."/>
            <person name="O'Sullivan O."/>
            <person name="Ritari J."/>
            <person name="Douillard F.P."/>
            <person name="Paul Ross R."/>
            <person name="Yang R."/>
            <person name="Briner A.E."/>
            <person name="Felis G.E."/>
            <person name="de Vos W.M."/>
            <person name="Barrangou R."/>
            <person name="Klaenhammer T.R."/>
            <person name="Caufield P.W."/>
            <person name="Cui Y."/>
            <person name="Zhang H."/>
            <person name="O'Toole P.W."/>
        </authorList>
    </citation>
    <scope>NUCLEOTIDE SEQUENCE [LARGE SCALE GENOMIC DNA]</scope>
    <source>
        <strain evidence="5 6">DSM 16043</strain>
    </source>
</reference>